<dbReference type="GO" id="GO:0003729">
    <property type="term" value="F:mRNA binding"/>
    <property type="evidence" value="ECO:0007669"/>
    <property type="project" value="TreeGrafter"/>
</dbReference>
<dbReference type="PROSITE" id="PS50294">
    <property type="entry name" value="WD_REPEATS_REGION"/>
    <property type="match status" value="1"/>
</dbReference>
<feature type="region of interest" description="Disordered" evidence="2">
    <location>
        <begin position="1"/>
        <end position="24"/>
    </location>
</feature>
<dbReference type="SUPFAM" id="SSF50978">
    <property type="entry name" value="WD40 repeat-like"/>
    <property type="match status" value="1"/>
</dbReference>
<evidence type="ECO:0000256" key="1">
    <source>
        <dbReference type="PROSITE-ProRule" id="PRU00221"/>
    </source>
</evidence>
<name>A0A7J6TZB6_PEROL</name>
<keyword evidence="1" id="KW-0853">WD repeat</keyword>
<protein>
    <submittedName>
        <fullName evidence="3">Pre-mRNA-processing factor 17</fullName>
    </submittedName>
</protein>
<dbReference type="SMART" id="SM00320">
    <property type="entry name" value="WD40"/>
    <property type="match status" value="1"/>
</dbReference>
<feature type="non-terminal residue" evidence="3">
    <location>
        <position position="1"/>
    </location>
</feature>
<organism evidence="3 4">
    <name type="scientific">Perkinsus olseni</name>
    <name type="common">Perkinsus atlanticus</name>
    <dbReference type="NCBI Taxonomy" id="32597"/>
    <lineage>
        <taxon>Eukaryota</taxon>
        <taxon>Sar</taxon>
        <taxon>Alveolata</taxon>
        <taxon>Perkinsozoa</taxon>
        <taxon>Perkinsea</taxon>
        <taxon>Perkinsida</taxon>
        <taxon>Perkinsidae</taxon>
        <taxon>Perkinsus</taxon>
    </lineage>
</organism>
<dbReference type="AlphaFoldDB" id="A0A7J6TZB6"/>
<sequence>AEKDKKDPGSTTSQWHGSKPKVDYQGRSWIECPPQQTKKQQRIQARQMEYIEDEDDYRNKTCYLPKKWIHTWEGHTQGVQAIRFFPKTAHLLMSAGLDGTVKIWDYYNTRSCRITYTGHEKGV</sequence>
<dbReference type="GO" id="GO:0071013">
    <property type="term" value="C:catalytic step 2 spliceosome"/>
    <property type="evidence" value="ECO:0007669"/>
    <property type="project" value="InterPro"/>
</dbReference>
<keyword evidence="4" id="KW-1185">Reference proteome</keyword>
<dbReference type="EMBL" id="JABANO010007030">
    <property type="protein sequence ID" value="KAF4750809.1"/>
    <property type="molecule type" value="Genomic_DNA"/>
</dbReference>
<evidence type="ECO:0000313" key="3">
    <source>
        <dbReference type="EMBL" id="KAF4750809.1"/>
    </source>
</evidence>
<dbReference type="InterPro" id="IPR036322">
    <property type="entry name" value="WD40_repeat_dom_sf"/>
</dbReference>
<dbReference type="PANTHER" id="PTHR43979">
    <property type="entry name" value="PRE-MRNA-PROCESSING FACTOR 17"/>
    <property type="match status" value="1"/>
</dbReference>
<feature type="non-terminal residue" evidence="3">
    <location>
        <position position="123"/>
    </location>
</feature>
<dbReference type="InterPro" id="IPR032847">
    <property type="entry name" value="PRPF17"/>
</dbReference>
<accession>A0A7J6TZB6</accession>
<feature type="repeat" description="WD" evidence="1">
    <location>
        <begin position="72"/>
        <end position="105"/>
    </location>
</feature>
<gene>
    <name evidence="3" type="primary">PRP17_3</name>
    <name evidence="3" type="ORF">FOZ63_022500</name>
</gene>
<evidence type="ECO:0000256" key="2">
    <source>
        <dbReference type="SAM" id="MobiDB-lite"/>
    </source>
</evidence>
<dbReference type="Proteomes" id="UP000553632">
    <property type="component" value="Unassembled WGS sequence"/>
</dbReference>
<reference evidence="3 4" key="1">
    <citation type="submission" date="2020-04" db="EMBL/GenBank/DDBJ databases">
        <title>Perkinsus olseni comparative genomics.</title>
        <authorList>
            <person name="Bogema D.R."/>
        </authorList>
    </citation>
    <scope>NUCLEOTIDE SEQUENCE [LARGE SCALE GENOMIC DNA]</scope>
    <source>
        <strain evidence="3 4">ATCC PRA-207</strain>
    </source>
</reference>
<dbReference type="PROSITE" id="PS50082">
    <property type="entry name" value="WD_REPEATS_2"/>
    <property type="match status" value="1"/>
</dbReference>
<dbReference type="InterPro" id="IPR001680">
    <property type="entry name" value="WD40_rpt"/>
</dbReference>
<dbReference type="PANTHER" id="PTHR43979:SF1">
    <property type="entry name" value="PRE-MRNA-PROCESSING FACTOR 17"/>
    <property type="match status" value="1"/>
</dbReference>
<dbReference type="InterPro" id="IPR015943">
    <property type="entry name" value="WD40/YVTN_repeat-like_dom_sf"/>
</dbReference>
<dbReference type="Gene3D" id="2.130.10.10">
    <property type="entry name" value="YVTN repeat-like/Quinoprotein amine dehydrogenase"/>
    <property type="match status" value="1"/>
</dbReference>
<dbReference type="Pfam" id="PF00400">
    <property type="entry name" value="WD40"/>
    <property type="match status" value="1"/>
</dbReference>
<comment type="caution">
    <text evidence="3">The sequence shown here is derived from an EMBL/GenBank/DDBJ whole genome shotgun (WGS) entry which is preliminary data.</text>
</comment>
<proteinExistence type="predicted"/>
<evidence type="ECO:0000313" key="4">
    <source>
        <dbReference type="Proteomes" id="UP000553632"/>
    </source>
</evidence>
<dbReference type="GO" id="GO:0000398">
    <property type="term" value="P:mRNA splicing, via spliceosome"/>
    <property type="evidence" value="ECO:0007669"/>
    <property type="project" value="InterPro"/>
</dbReference>